<feature type="domain" description="Arf-GAP" evidence="7">
    <location>
        <begin position="1"/>
        <end position="119"/>
    </location>
</feature>
<keyword evidence="3 5" id="KW-0863">Zinc-finger</keyword>
<dbReference type="PRINTS" id="PR00405">
    <property type="entry name" value="REVINTRACTNG"/>
</dbReference>
<gene>
    <name evidence="8" type="ORF">AXG93_2374s1020</name>
</gene>
<dbReference type="GO" id="GO:0008270">
    <property type="term" value="F:zinc ion binding"/>
    <property type="evidence" value="ECO:0007669"/>
    <property type="project" value="UniProtKB-KW"/>
</dbReference>
<dbReference type="Proteomes" id="UP000077202">
    <property type="component" value="Unassembled WGS sequence"/>
</dbReference>
<keyword evidence="2" id="KW-0479">Metal-binding</keyword>
<dbReference type="AlphaFoldDB" id="A0A176WHK0"/>
<keyword evidence="9" id="KW-1185">Reference proteome</keyword>
<evidence type="ECO:0000256" key="2">
    <source>
        <dbReference type="ARBA" id="ARBA00022723"/>
    </source>
</evidence>
<dbReference type="CDD" id="cd08204">
    <property type="entry name" value="ArfGap"/>
    <property type="match status" value="1"/>
</dbReference>
<evidence type="ECO:0000313" key="8">
    <source>
        <dbReference type="EMBL" id="OAE32559.1"/>
    </source>
</evidence>
<dbReference type="GO" id="GO:0005096">
    <property type="term" value="F:GTPase activator activity"/>
    <property type="evidence" value="ECO:0007669"/>
    <property type="project" value="UniProtKB-KW"/>
</dbReference>
<dbReference type="InterPro" id="IPR051718">
    <property type="entry name" value="ARF_GTPase-activating"/>
</dbReference>
<dbReference type="Gene3D" id="1.10.220.150">
    <property type="entry name" value="Arf GTPase activating protein"/>
    <property type="match status" value="1"/>
</dbReference>
<dbReference type="InterPro" id="IPR038508">
    <property type="entry name" value="ArfGAP_dom_sf"/>
</dbReference>
<evidence type="ECO:0000256" key="3">
    <source>
        <dbReference type="ARBA" id="ARBA00022771"/>
    </source>
</evidence>
<evidence type="ECO:0000256" key="5">
    <source>
        <dbReference type="PROSITE-ProRule" id="PRU00288"/>
    </source>
</evidence>
<dbReference type="PANTHER" id="PTHR45705">
    <property type="entry name" value="FI20236P1"/>
    <property type="match status" value="1"/>
</dbReference>
<reference evidence="8" key="1">
    <citation type="submission" date="2016-03" db="EMBL/GenBank/DDBJ databases">
        <title>Mechanisms controlling the formation of the plant cell surface in tip-growing cells are functionally conserved among land plants.</title>
        <authorList>
            <person name="Honkanen S."/>
            <person name="Jones V.A."/>
            <person name="Morieri G."/>
            <person name="Champion C."/>
            <person name="Hetherington A.J."/>
            <person name="Kelly S."/>
            <person name="Saint-Marcoux D."/>
            <person name="Proust H."/>
            <person name="Prescott H."/>
            <person name="Dolan L."/>
        </authorList>
    </citation>
    <scope>NUCLEOTIDE SEQUENCE [LARGE SCALE GENOMIC DNA]</scope>
    <source>
        <tissue evidence="8">Whole gametophyte</tissue>
    </source>
</reference>
<dbReference type="Pfam" id="PF01412">
    <property type="entry name" value="ArfGap"/>
    <property type="match status" value="1"/>
</dbReference>
<organism evidence="8 9">
    <name type="scientific">Marchantia polymorpha subsp. ruderalis</name>
    <dbReference type="NCBI Taxonomy" id="1480154"/>
    <lineage>
        <taxon>Eukaryota</taxon>
        <taxon>Viridiplantae</taxon>
        <taxon>Streptophyta</taxon>
        <taxon>Embryophyta</taxon>
        <taxon>Marchantiophyta</taxon>
        <taxon>Marchantiopsida</taxon>
        <taxon>Marchantiidae</taxon>
        <taxon>Marchantiales</taxon>
        <taxon>Marchantiaceae</taxon>
        <taxon>Marchantia</taxon>
    </lineage>
</organism>
<feature type="region of interest" description="Disordered" evidence="6">
    <location>
        <begin position="173"/>
        <end position="196"/>
    </location>
</feature>
<evidence type="ECO:0000256" key="6">
    <source>
        <dbReference type="SAM" id="MobiDB-lite"/>
    </source>
</evidence>
<sequence length="196" mass="21883">MDSAVMSAAAQYCADCKASRPRYANITLGIWLCNRCYGIHRNVGAHVTRTKCVGLDSWSTQELHRMKSIGNERAASYWESQVPDGYIRPSPKSTNEEVEKWIRDKYEKKLYCPRDSPPPSVPELPFSLLNSAALIVAISQSIVQEKPTSSTPHRYKQEQGVNFNIPLPRMKVIPTSSESGVGGDEDEFGNFMQAPS</sequence>
<evidence type="ECO:0000313" key="9">
    <source>
        <dbReference type="Proteomes" id="UP000077202"/>
    </source>
</evidence>
<proteinExistence type="predicted"/>
<dbReference type="SMART" id="SM00105">
    <property type="entry name" value="ArfGap"/>
    <property type="match status" value="1"/>
</dbReference>
<evidence type="ECO:0000256" key="4">
    <source>
        <dbReference type="ARBA" id="ARBA00022833"/>
    </source>
</evidence>
<dbReference type="InterPro" id="IPR001164">
    <property type="entry name" value="ArfGAP_dom"/>
</dbReference>
<keyword evidence="4" id="KW-0862">Zinc</keyword>
<protein>
    <recommendedName>
        <fullName evidence="7">Arf-GAP domain-containing protein</fullName>
    </recommendedName>
</protein>
<dbReference type="PANTHER" id="PTHR45705:SF1">
    <property type="entry name" value="FI20236P1"/>
    <property type="match status" value="1"/>
</dbReference>
<accession>A0A176WHK0</accession>
<dbReference type="GO" id="GO:0005737">
    <property type="term" value="C:cytoplasm"/>
    <property type="evidence" value="ECO:0007669"/>
    <property type="project" value="TreeGrafter"/>
</dbReference>
<name>A0A176WHK0_MARPO</name>
<comment type="caution">
    <text evidence="8">The sequence shown here is derived from an EMBL/GenBank/DDBJ whole genome shotgun (WGS) entry which is preliminary data.</text>
</comment>
<dbReference type="FunFam" id="1.10.220.150:FF:000009">
    <property type="entry name" value="stromal membrane-associated protein 1 isoform X1"/>
    <property type="match status" value="1"/>
</dbReference>
<dbReference type="EMBL" id="LVLJ01000784">
    <property type="protein sequence ID" value="OAE32559.1"/>
    <property type="molecule type" value="Genomic_DNA"/>
</dbReference>
<keyword evidence="1" id="KW-0343">GTPase activation</keyword>
<dbReference type="SUPFAM" id="SSF57863">
    <property type="entry name" value="ArfGap/RecO-like zinc finger"/>
    <property type="match status" value="1"/>
</dbReference>
<dbReference type="PROSITE" id="PS50115">
    <property type="entry name" value="ARFGAP"/>
    <property type="match status" value="1"/>
</dbReference>
<evidence type="ECO:0000256" key="1">
    <source>
        <dbReference type="ARBA" id="ARBA00022468"/>
    </source>
</evidence>
<dbReference type="InterPro" id="IPR037278">
    <property type="entry name" value="ARFGAP/RecO"/>
</dbReference>
<evidence type="ECO:0000259" key="7">
    <source>
        <dbReference type="PROSITE" id="PS50115"/>
    </source>
</evidence>